<evidence type="ECO:0000256" key="1">
    <source>
        <dbReference type="ARBA" id="ARBA00022729"/>
    </source>
</evidence>
<organism evidence="8 9">
    <name type="scientific">Dyella dinghuensis</name>
    <dbReference type="NCBI Taxonomy" id="1920169"/>
    <lineage>
        <taxon>Bacteria</taxon>
        <taxon>Pseudomonadati</taxon>
        <taxon>Pseudomonadota</taxon>
        <taxon>Gammaproteobacteria</taxon>
        <taxon>Lysobacterales</taxon>
        <taxon>Rhodanobacteraceae</taxon>
        <taxon>Dyella</taxon>
    </lineage>
</organism>
<comment type="similarity">
    <text evidence="6">Belongs to the LptE lipoprotein family.</text>
</comment>
<keyword evidence="9" id="KW-1185">Reference proteome</keyword>
<dbReference type="PROSITE" id="PS51257">
    <property type="entry name" value="PROKAR_LIPOPROTEIN"/>
    <property type="match status" value="1"/>
</dbReference>
<dbReference type="RefSeq" id="WP_126674960.1">
    <property type="nucleotide sequence ID" value="NZ_RYZR01000007.1"/>
</dbReference>
<comment type="function">
    <text evidence="6">Together with LptD, is involved in the assembly of lipopolysaccharide (LPS) at the surface of the outer membrane. Required for the proper assembly of LptD. Binds LPS and may serve as the LPS recognition site at the outer membrane.</text>
</comment>
<evidence type="ECO:0000313" key="8">
    <source>
        <dbReference type="EMBL" id="RUL62518.1"/>
    </source>
</evidence>
<comment type="caution">
    <text evidence="8">The sequence shown here is derived from an EMBL/GenBank/DDBJ whole genome shotgun (WGS) entry which is preliminary data.</text>
</comment>
<dbReference type="GO" id="GO:0015920">
    <property type="term" value="P:lipopolysaccharide transport"/>
    <property type="evidence" value="ECO:0007669"/>
    <property type="project" value="TreeGrafter"/>
</dbReference>
<dbReference type="InterPro" id="IPR007485">
    <property type="entry name" value="LPS_assembly_LptE"/>
</dbReference>
<dbReference type="OrthoDB" id="7349153at2"/>
<keyword evidence="4 6" id="KW-0998">Cell outer membrane</keyword>
<dbReference type="GO" id="GO:0009279">
    <property type="term" value="C:cell outer membrane"/>
    <property type="evidence" value="ECO:0007669"/>
    <property type="project" value="UniProtKB-SubCell"/>
</dbReference>
<dbReference type="GO" id="GO:0043165">
    <property type="term" value="P:Gram-negative-bacterium-type cell outer membrane assembly"/>
    <property type="evidence" value="ECO:0007669"/>
    <property type="project" value="UniProtKB-UniRule"/>
</dbReference>
<feature type="compositionally biased region" description="Polar residues" evidence="7">
    <location>
        <begin position="183"/>
        <end position="198"/>
    </location>
</feature>
<evidence type="ECO:0000256" key="2">
    <source>
        <dbReference type="ARBA" id="ARBA00023136"/>
    </source>
</evidence>
<evidence type="ECO:0000313" key="9">
    <source>
        <dbReference type="Proteomes" id="UP000267077"/>
    </source>
</evidence>
<accession>A0A3S0S2F4</accession>
<dbReference type="Gene3D" id="3.30.160.150">
    <property type="entry name" value="Lipoprotein like domain"/>
    <property type="match status" value="1"/>
</dbReference>
<dbReference type="EMBL" id="RYZR01000007">
    <property type="protein sequence ID" value="RUL62518.1"/>
    <property type="molecule type" value="Genomic_DNA"/>
</dbReference>
<sequence>MNRLLKPLLLLPVLALVACGFHLRGSTALPKGMERVHLTVGGGGDLQRKIARALLASNVTVEKDSGTGIAELHVPIQNFSIQTLTVNGVAQVTEYAVHYHVLFNAQDGTGKTIIPGETIDMQREYSYDASQPVGTQAQVEAIQASLVDDMVQAILFRLQAVRKHGEEAAVKAAGTAAPASAASTMNSSPQAVPSTSIP</sequence>
<dbReference type="PANTHER" id="PTHR38098">
    <property type="entry name" value="LPS-ASSEMBLY LIPOPROTEIN LPTE"/>
    <property type="match status" value="1"/>
</dbReference>
<dbReference type="Proteomes" id="UP000267077">
    <property type="component" value="Unassembled WGS sequence"/>
</dbReference>
<dbReference type="PANTHER" id="PTHR38098:SF1">
    <property type="entry name" value="LPS-ASSEMBLY LIPOPROTEIN LPTE"/>
    <property type="match status" value="1"/>
</dbReference>
<comment type="subcellular location">
    <subcellularLocation>
        <location evidence="6">Cell outer membrane</location>
        <topology evidence="6">Lipid-anchor</topology>
    </subcellularLocation>
</comment>
<evidence type="ECO:0000256" key="4">
    <source>
        <dbReference type="ARBA" id="ARBA00023237"/>
    </source>
</evidence>
<evidence type="ECO:0000256" key="7">
    <source>
        <dbReference type="SAM" id="MobiDB-lite"/>
    </source>
</evidence>
<keyword evidence="1 6" id="KW-0732">Signal</keyword>
<feature type="region of interest" description="Disordered" evidence="7">
    <location>
        <begin position="176"/>
        <end position="198"/>
    </location>
</feature>
<reference evidence="8 9" key="1">
    <citation type="submission" date="2018-12" db="EMBL/GenBank/DDBJ databases">
        <title>Dyella dinghuensis sp. nov. DHOA06 and Dyella choica sp. nov. 4M-K27, isolated from forest soil.</title>
        <authorList>
            <person name="Qiu L.-H."/>
            <person name="Gao Z.-H."/>
        </authorList>
    </citation>
    <scope>NUCLEOTIDE SEQUENCE [LARGE SCALE GENOMIC DNA]</scope>
    <source>
        <strain evidence="8 9">DHOA06</strain>
    </source>
</reference>
<keyword evidence="5 6" id="KW-0449">Lipoprotein</keyword>
<evidence type="ECO:0000256" key="6">
    <source>
        <dbReference type="HAMAP-Rule" id="MF_01186"/>
    </source>
</evidence>
<dbReference type="AlphaFoldDB" id="A0A3S0S2F4"/>
<dbReference type="GO" id="GO:0001530">
    <property type="term" value="F:lipopolysaccharide binding"/>
    <property type="evidence" value="ECO:0007669"/>
    <property type="project" value="TreeGrafter"/>
</dbReference>
<name>A0A3S0S2F4_9GAMM</name>
<dbReference type="HAMAP" id="MF_01186">
    <property type="entry name" value="LPS_assembly_LptE"/>
    <property type="match status" value="1"/>
</dbReference>
<comment type="subunit">
    <text evidence="6">Component of the lipopolysaccharide transport and assembly complex. Interacts with LptD.</text>
</comment>
<proteinExistence type="inferred from homology"/>
<keyword evidence="2 6" id="KW-0472">Membrane</keyword>
<keyword evidence="3 6" id="KW-0564">Palmitate</keyword>
<dbReference type="Pfam" id="PF04390">
    <property type="entry name" value="LptE"/>
    <property type="match status" value="1"/>
</dbReference>
<evidence type="ECO:0000256" key="5">
    <source>
        <dbReference type="ARBA" id="ARBA00023288"/>
    </source>
</evidence>
<gene>
    <name evidence="6" type="primary">lptE</name>
    <name evidence="8" type="ORF">EKH79_16775</name>
</gene>
<dbReference type="GO" id="GO:1990351">
    <property type="term" value="C:transporter complex"/>
    <property type="evidence" value="ECO:0007669"/>
    <property type="project" value="TreeGrafter"/>
</dbReference>
<protein>
    <recommendedName>
        <fullName evidence="6">LPS-assembly lipoprotein LptE</fullName>
    </recommendedName>
</protein>
<evidence type="ECO:0000256" key="3">
    <source>
        <dbReference type="ARBA" id="ARBA00023139"/>
    </source>
</evidence>